<evidence type="ECO:0000313" key="2">
    <source>
        <dbReference type="Proteomes" id="UP000236724"/>
    </source>
</evidence>
<accession>A0A1H6FA57</accession>
<dbReference type="EMBL" id="FMSV02000512">
    <property type="protein sequence ID" value="SEH06982.1"/>
    <property type="molecule type" value="Genomic_DNA"/>
</dbReference>
<name>A0A1H6FA57_9GAMM</name>
<keyword evidence="2" id="KW-1185">Reference proteome</keyword>
<dbReference type="AlphaFoldDB" id="A0A1H6FA57"/>
<protein>
    <submittedName>
        <fullName evidence="1">Uncharacterized protein</fullName>
    </submittedName>
</protein>
<dbReference type="Proteomes" id="UP000236724">
    <property type="component" value="Unassembled WGS sequence"/>
</dbReference>
<reference evidence="1 2" key="1">
    <citation type="submission" date="2016-10" db="EMBL/GenBank/DDBJ databases">
        <authorList>
            <person name="de Groot N.N."/>
        </authorList>
    </citation>
    <scope>NUCLEOTIDE SEQUENCE [LARGE SCALE GENOMIC DNA]</scope>
    <source>
        <strain evidence="1">MBHS1</strain>
    </source>
</reference>
<sequence length="61" mass="7043">MLPAQERCRGLPNLIERGIILLSTRLVQRTLSSHNNFERRTGSPLRTASPEVIICFYQLLY</sequence>
<proteinExistence type="predicted"/>
<gene>
    <name evidence="1" type="ORF">MBHS_02848</name>
</gene>
<organism evidence="1 2">
    <name type="scientific">Candidatus Venteria ishoeyi</name>
    <dbReference type="NCBI Taxonomy" id="1899563"/>
    <lineage>
        <taxon>Bacteria</taxon>
        <taxon>Pseudomonadati</taxon>
        <taxon>Pseudomonadota</taxon>
        <taxon>Gammaproteobacteria</taxon>
        <taxon>Thiotrichales</taxon>
        <taxon>Thiotrichaceae</taxon>
        <taxon>Venteria</taxon>
    </lineage>
</organism>
<evidence type="ECO:0000313" key="1">
    <source>
        <dbReference type="EMBL" id="SEH06982.1"/>
    </source>
</evidence>